<evidence type="ECO:0000256" key="5">
    <source>
        <dbReference type="PIRSR" id="PIRSR604294-1"/>
    </source>
</evidence>
<sequence length="311" mass="35854">MLLILQHYFKDLTLKNGNISYTTKFLQSNTFKKNEKANEITVSEFGTPGPANKSPFSRFKNVFDFETLVSDNAISNIIKLGSHFFAVGDCPYYLEVDPVSLDVINRINLNKIFNLVTQNVHVHEEEDGDIEKGKIVTSIPTRWKLNPCYIHSIVLTKNYIIFIEPPLAVSIMELMANTLKNTPFIEGLHWKNEKTLFHIISRSSWKEVSTKYVSDPFFFIHFSNAFEKGRSYYSRCEYLQGRFIVNEFIYHQTQAKSNSSASFHEGFCPILKRFIIPLKVESMKENEELVQLQNAQCSAKKTGNEVSLSKY</sequence>
<evidence type="ECO:0000256" key="1">
    <source>
        <dbReference type="ARBA" id="ARBA00006787"/>
    </source>
</evidence>
<dbReference type="InterPro" id="IPR004294">
    <property type="entry name" value="Carotenoid_Oase"/>
</dbReference>
<reference evidence="6 7" key="1">
    <citation type="journal article" date="2019" name="PLoS Biol.">
        <title>Sex chromosomes control vertical transmission of feminizing Wolbachia symbionts in an isopod.</title>
        <authorList>
            <person name="Becking T."/>
            <person name="Chebbi M.A."/>
            <person name="Giraud I."/>
            <person name="Moumen B."/>
            <person name="Laverre T."/>
            <person name="Caubet Y."/>
            <person name="Peccoud J."/>
            <person name="Gilbert C."/>
            <person name="Cordaux R."/>
        </authorList>
    </citation>
    <scope>NUCLEOTIDE SEQUENCE [LARGE SCALE GENOMIC DNA]</scope>
    <source>
        <strain evidence="6">ANa2</strain>
        <tissue evidence="6">Whole body excluding digestive tract and cuticle</tissue>
    </source>
</reference>
<dbReference type="GO" id="GO:0003834">
    <property type="term" value="F:beta-carotene 15,15'-dioxygenase activity"/>
    <property type="evidence" value="ECO:0007669"/>
    <property type="project" value="TreeGrafter"/>
</dbReference>
<feature type="binding site" evidence="5">
    <location>
        <position position="221"/>
    </location>
    <ligand>
        <name>Fe cation</name>
        <dbReference type="ChEBI" id="CHEBI:24875"/>
        <note>catalytic</note>
    </ligand>
</feature>
<gene>
    <name evidence="6" type="primary">ninaB_0</name>
    <name evidence="6" type="ORF">Anas_07595</name>
</gene>
<dbReference type="Pfam" id="PF03055">
    <property type="entry name" value="RPE65"/>
    <property type="match status" value="1"/>
</dbReference>
<dbReference type="PANTHER" id="PTHR10543:SF24">
    <property type="entry name" value="CAROTENOID ISOMEROOXYGENASE"/>
    <property type="match status" value="1"/>
</dbReference>
<evidence type="ECO:0000256" key="2">
    <source>
        <dbReference type="ARBA" id="ARBA00022723"/>
    </source>
</evidence>
<dbReference type="GO" id="GO:0010436">
    <property type="term" value="F:carotenoid dioxygenase activity"/>
    <property type="evidence" value="ECO:0007669"/>
    <property type="project" value="TreeGrafter"/>
</dbReference>
<evidence type="ECO:0000313" key="6">
    <source>
        <dbReference type="EMBL" id="KAB7501526.1"/>
    </source>
</evidence>
<proteinExistence type="inferred from homology"/>
<dbReference type="EMBL" id="SEYY01010321">
    <property type="protein sequence ID" value="KAB7501526.1"/>
    <property type="molecule type" value="Genomic_DNA"/>
</dbReference>
<comment type="cofactor">
    <cofactor evidence="5">
        <name>Fe(2+)</name>
        <dbReference type="ChEBI" id="CHEBI:29033"/>
    </cofactor>
    <text evidence="5">Binds 1 Fe(2+) ion per subunit.</text>
</comment>
<keyword evidence="3" id="KW-0560">Oxidoreductase</keyword>
<dbReference type="GO" id="GO:0016121">
    <property type="term" value="P:carotene catabolic process"/>
    <property type="evidence" value="ECO:0007669"/>
    <property type="project" value="TreeGrafter"/>
</dbReference>
<protein>
    <submittedName>
        <fullName evidence="6">Carotenoid isomerooxygenase</fullName>
    </submittedName>
</protein>
<accession>A0A5N5T4U2</accession>
<dbReference type="Proteomes" id="UP000326759">
    <property type="component" value="Unassembled WGS sequence"/>
</dbReference>
<keyword evidence="4 5" id="KW-0408">Iron</keyword>
<comment type="similarity">
    <text evidence="1">Belongs to the carotenoid oxygenase family.</text>
</comment>
<organism evidence="6 7">
    <name type="scientific">Armadillidium nasatum</name>
    <dbReference type="NCBI Taxonomy" id="96803"/>
    <lineage>
        <taxon>Eukaryota</taxon>
        <taxon>Metazoa</taxon>
        <taxon>Ecdysozoa</taxon>
        <taxon>Arthropoda</taxon>
        <taxon>Crustacea</taxon>
        <taxon>Multicrustacea</taxon>
        <taxon>Malacostraca</taxon>
        <taxon>Eumalacostraca</taxon>
        <taxon>Peracarida</taxon>
        <taxon>Isopoda</taxon>
        <taxon>Oniscidea</taxon>
        <taxon>Crinocheta</taxon>
        <taxon>Armadillidiidae</taxon>
        <taxon>Armadillidium</taxon>
    </lineage>
</organism>
<evidence type="ECO:0000256" key="4">
    <source>
        <dbReference type="ARBA" id="ARBA00023004"/>
    </source>
</evidence>
<comment type="caution">
    <text evidence="6">The sequence shown here is derived from an EMBL/GenBank/DDBJ whole genome shotgun (WGS) entry which is preliminary data.</text>
</comment>
<feature type="binding site" evidence="5">
    <location>
        <position position="121"/>
    </location>
    <ligand>
        <name>Fe cation</name>
        <dbReference type="ChEBI" id="CHEBI:24875"/>
        <note>catalytic</note>
    </ligand>
</feature>
<dbReference type="AlphaFoldDB" id="A0A5N5T4U2"/>
<keyword evidence="2 5" id="KW-0479">Metal-binding</keyword>
<evidence type="ECO:0000313" key="7">
    <source>
        <dbReference type="Proteomes" id="UP000326759"/>
    </source>
</evidence>
<dbReference type="PANTHER" id="PTHR10543">
    <property type="entry name" value="BETA-CAROTENE DIOXYGENASE"/>
    <property type="match status" value="1"/>
</dbReference>
<name>A0A5N5T4U2_9CRUS</name>
<feature type="binding site" evidence="5">
    <location>
        <position position="151"/>
    </location>
    <ligand>
        <name>Fe cation</name>
        <dbReference type="ChEBI" id="CHEBI:24875"/>
        <note>catalytic</note>
    </ligand>
</feature>
<dbReference type="GO" id="GO:0042574">
    <property type="term" value="P:retinal metabolic process"/>
    <property type="evidence" value="ECO:0007669"/>
    <property type="project" value="TreeGrafter"/>
</dbReference>
<dbReference type="OrthoDB" id="1069523at2759"/>
<evidence type="ECO:0000256" key="3">
    <source>
        <dbReference type="ARBA" id="ARBA00023002"/>
    </source>
</evidence>
<dbReference type="GO" id="GO:0046872">
    <property type="term" value="F:metal ion binding"/>
    <property type="evidence" value="ECO:0007669"/>
    <property type="project" value="UniProtKB-KW"/>
</dbReference>
<keyword evidence="7" id="KW-1185">Reference proteome</keyword>